<protein>
    <submittedName>
        <fullName evidence="1">GTP-binding protein</fullName>
    </submittedName>
</protein>
<evidence type="ECO:0000313" key="2">
    <source>
        <dbReference type="EMBL" id="ADL24758.1"/>
    </source>
</evidence>
<reference evidence="2" key="3">
    <citation type="submission" date="2010-08" db="EMBL/GenBank/DDBJ databases">
        <authorList>
            <person name="Durkin A.S."/>
            <person name="Nelson K.E."/>
            <person name="Morrison M."/>
            <person name="Forsberg C.W."/>
            <person name="Wilson D.B."/>
            <person name="Russell J.B."/>
            <person name="Cann I.K.O."/>
            <person name="Mackie R.I."/>
            <person name="White B.A."/>
        </authorList>
    </citation>
    <scope>NUCLEOTIDE SEQUENCE</scope>
    <source>
        <strain evidence="2">S85</strain>
    </source>
</reference>
<dbReference type="KEGG" id="fsc:FSU_2830"/>
<dbReference type="KEGG" id="fsu:Fisuc_2283"/>
<proteinExistence type="predicted"/>
<dbReference type="OrthoDB" id="9788989at2"/>
<evidence type="ECO:0000313" key="4">
    <source>
        <dbReference type="Proteomes" id="UP000001497"/>
    </source>
</evidence>
<gene>
    <name evidence="1" type="ordered locus">Fisuc_2283</name>
    <name evidence="2" type="ordered locus">FSU_2830</name>
</gene>
<evidence type="ECO:0000313" key="3">
    <source>
        <dbReference type="Proteomes" id="UP000000517"/>
    </source>
</evidence>
<keyword evidence="4" id="KW-1185">Reference proteome</keyword>
<organism evidence="2 3">
    <name type="scientific">Fibrobacter succinogenes (strain ATCC 19169 / S85)</name>
    <dbReference type="NCBI Taxonomy" id="59374"/>
    <lineage>
        <taxon>Bacteria</taxon>
        <taxon>Pseudomonadati</taxon>
        <taxon>Fibrobacterota</taxon>
        <taxon>Fibrobacteria</taxon>
        <taxon>Fibrobacterales</taxon>
        <taxon>Fibrobacteraceae</taxon>
        <taxon>Fibrobacter</taxon>
    </lineage>
</organism>
<dbReference type="AlphaFoldDB" id="C9RKS1"/>
<dbReference type="Proteomes" id="UP000000517">
    <property type="component" value="Chromosome"/>
</dbReference>
<reference evidence="3" key="2">
    <citation type="submission" date="2010-08" db="EMBL/GenBank/DDBJ databases">
        <title>Complete sequence of Fibrobacter succinogenes subsp. succinogenes S85.</title>
        <authorList>
            <person name="Durkin A.S."/>
            <person name="Nelson K.E."/>
            <person name="Morrison M."/>
            <person name="Forsberg C.W."/>
            <person name="Wilson D.B."/>
            <person name="Russell J.B."/>
            <person name="Cann I.K.O."/>
            <person name="Mackie R.I."/>
            <person name="White B.A."/>
        </authorList>
    </citation>
    <scope>NUCLEOTIDE SEQUENCE [LARGE SCALE GENOMIC DNA]</scope>
    <source>
        <strain evidence="3">ATCC 19169 / S85</strain>
    </source>
</reference>
<dbReference type="HOGENOM" id="CLU_114103_0_0_0"/>
<dbReference type="Pfam" id="PF14385">
    <property type="entry name" value="DUF4416"/>
    <property type="match status" value="1"/>
</dbReference>
<evidence type="ECO:0000313" key="1">
    <source>
        <dbReference type="EMBL" id="ACX75869.1"/>
    </source>
</evidence>
<dbReference type="EMBL" id="CP002158">
    <property type="protein sequence ID" value="ADL24758.1"/>
    <property type="molecule type" value="Genomic_DNA"/>
</dbReference>
<name>C9RKS1_FIBSS</name>
<sequence length="178" mass="20548">MKASQFSENAQLIAFVLQKGSEWDPNVIELLEKTWGPIRHKGRLFAFDKTDYYKPEMGDGLYRGVVSFEKEIPPETIAEEKERSNALELTTASAETPELRHVNIDIGYMDMDKVVLPSYKRGPFKLYAGKGVWLDMLLTYAKGVFHPTAWAFDDFVRNPYQHDLQLIREKFKKARKGV</sequence>
<dbReference type="InterPro" id="IPR025529">
    <property type="entry name" value="DUF4416"/>
</dbReference>
<dbReference type="EMBL" id="CP001792">
    <property type="protein sequence ID" value="ACX75869.1"/>
    <property type="molecule type" value="Genomic_DNA"/>
</dbReference>
<dbReference type="Proteomes" id="UP000001497">
    <property type="component" value="Chromosome"/>
</dbReference>
<dbReference type="RefSeq" id="WP_014546923.1">
    <property type="nucleotide sequence ID" value="NC_013410.1"/>
</dbReference>
<reference evidence="1 4" key="1">
    <citation type="submission" date="2009-10" db="EMBL/GenBank/DDBJ databases">
        <title>Complete sequence of Fibrobacter succinogenes subsp. succinogenes S85.</title>
        <authorList>
            <consortium name="US DOE Joint Genome Institute"/>
            <person name="Lucas S."/>
            <person name="Copeland A."/>
            <person name="Lapidus A."/>
            <person name="Glavina del Rio T."/>
            <person name="Tice H."/>
            <person name="Bruce D."/>
            <person name="Goodwin L."/>
            <person name="Pitluck S."/>
            <person name="Chertkov O."/>
            <person name="Detter J.C."/>
            <person name="Han C."/>
            <person name="Tapia R."/>
            <person name="Larimer F."/>
            <person name="Land M."/>
            <person name="Hauser L."/>
            <person name="Kyrpides N."/>
            <person name="Mikhailova N."/>
            <person name="Weimer P.J."/>
            <person name="Stevenson D.M."/>
            <person name="Boyum J."/>
            <person name="Brumm P.I."/>
            <person name="Mead D."/>
        </authorList>
    </citation>
    <scope>NUCLEOTIDE SEQUENCE [LARGE SCALE GENOMIC DNA]</scope>
    <source>
        <strain evidence="4">ATCC 19169 / S85</strain>
        <strain evidence="1">S85</strain>
    </source>
</reference>
<accession>C9RKS1</accession>
<dbReference type="STRING" id="59374.FSU_2830"/>